<organism evidence="9 10">
    <name type="scientific">Eubacterium maltosivorans</name>
    <dbReference type="NCBI Taxonomy" id="2041044"/>
    <lineage>
        <taxon>Bacteria</taxon>
        <taxon>Bacillati</taxon>
        <taxon>Bacillota</taxon>
        <taxon>Clostridia</taxon>
        <taxon>Eubacteriales</taxon>
        <taxon>Eubacteriaceae</taxon>
        <taxon>Eubacterium</taxon>
    </lineage>
</organism>
<evidence type="ECO:0000313" key="10">
    <source>
        <dbReference type="Proteomes" id="UP000218387"/>
    </source>
</evidence>
<dbReference type="Proteomes" id="UP000218387">
    <property type="component" value="Chromosome"/>
</dbReference>
<feature type="transmembrane region" description="Helical" evidence="8">
    <location>
        <begin position="477"/>
        <end position="498"/>
    </location>
</feature>
<feature type="transmembrane region" description="Helical" evidence="8">
    <location>
        <begin position="197"/>
        <end position="218"/>
    </location>
</feature>
<reference evidence="9 10" key="1">
    <citation type="submission" date="2018-05" db="EMBL/GenBank/DDBJ databases">
        <title>Genome comparison of Eubacterium sp.</title>
        <authorList>
            <person name="Feng Y."/>
            <person name="Sanchez-Andrea I."/>
            <person name="Stams A.J.M."/>
            <person name="De Vos W.M."/>
        </authorList>
    </citation>
    <scope>NUCLEOTIDE SEQUENCE [LARGE SCALE GENOMIC DNA]</scope>
    <source>
        <strain evidence="9 10">YI</strain>
    </source>
</reference>
<feature type="transmembrane region" description="Helical" evidence="8">
    <location>
        <begin position="260"/>
        <end position="280"/>
    </location>
</feature>
<dbReference type="EMBL" id="CP029487">
    <property type="protein sequence ID" value="QCT70880.1"/>
    <property type="molecule type" value="Genomic_DNA"/>
</dbReference>
<feature type="transmembrane region" description="Helical" evidence="8">
    <location>
        <begin position="92"/>
        <end position="112"/>
    </location>
</feature>
<name>A0A2A5T8I0_EUBML</name>
<accession>A0A2A5T8I0</accession>
<evidence type="ECO:0000256" key="5">
    <source>
        <dbReference type="ARBA" id="ARBA00022692"/>
    </source>
</evidence>
<feature type="transmembrane region" description="Helical" evidence="8">
    <location>
        <begin position="454"/>
        <end position="471"/>
    </location>
</feature>
<evidence type="ECO:0000313" key="9">
    <source>
        <dbReference type="EMBL" id="QCT70880.1"/>
    </source>
</evidence>
<sequence>MDKNNKLLKMVNWHVLLISGAALIFFVAFACVAPEAFSKAANAALSFVLKNFTWFITIVAFSAIIFCLWAGFSKYGKIRLGGPDAAPKMNKFVWFAVALTSGIAVGINYYGVYEPIQFIYNPPPFLGAVPLSSEAVFGSLKYTFLHWCIHPYSIYTAAGLSLVFLIYNSKKDYRVCTALYPLAGDKIYGRVGNAVDALAIFAIIGGIATSLGFATLQIARGLDIIMGFTSNLYSWIIIIAVITVFYTLSSISGLHKGITYISNLNTVLYFFVLIFAFIAVDPVGVTELTITAIGQYFNDFVNLSLFLDPIEKTGWIGANNVFFNTWWMVFAPLIGLFLVKLAYGRTIREFVIVNLIAPVVFSFAWFGIFGGSSIILEKFYGANIGELIEQTGSDMALYAFFKQLPWNAVMNVVALVIVILSFVTLAESMTMSISAMSMRQFKDATGEASPPRGISIFWGSIMAVTAAVLLGTGGTEALQTASIVCGLPIALLMVLMMVSYYRTMRHLNVYDDYSQGDLDVYKKDDQ</sequence>
<feature type="transmembrane region" description="Helical" evidence="8">
    <location>
        <begin position="408"/>
        <end position="433"/>
    </location>
</feature>
<evidence type="ECO:0000256" key="1">
    <source>
        <dbReference type="ARBA" id="ARBA00004651"/>
    </source>
</evidence>
<feature type="transmembrane region" description="Helical" evidence="8">
    <location>
        <begin position="144"/>
        <end position="167"/>
    </location>
</feature>
<dbReference type="RefSeq" id="WP_096920806.1">
    <property type="nucleotide sequence ID" value="NZ_CP029487.1"/>
</dbReference>
<dbReference type="PROSITE" id="PS51257">
    <property type="entry name" value="PROKAR_LIPOPROTEIN"/>
    <property type="match status" value="1"/>
</dbReference>
<evidence type="ECO:0000256" key="8">
    <source>
        <dbReference type="SAM" id="Phobius"/>
    </source>
</evidence>
<keyword evidence="5 8" id="KW-0812">Transmembrane</keyword>
<comment type="subcellular location">
    <subcellularLocation>
        <location evidence="1">Cell membrane</location>
        <topology evidence="1">Multi-pass membrane protein</topology>
    </subcellularLocation>
</comment>
<dbReference type="AlphaFoldDB" id="A0A2A5T8I0"/>
<keyword evidence="6 8" id="KW-1133">Transmembrane helix</keyword>
<protein>
    <submittedName>
        <fullName evidence="9">Choline transporter</fullName>
    </submittedName>
</protein>
<gene>
    <name evidence="9" type="ORF">CPZ25_005905</name>
</gene>
<evidence type="ECO:0000256" key="7">
    <source>
        <dbReference type="ARBA" id="ARBA00023136"/>
    </source>
</evidence>
<feature type="transmembrane region" description="Helical" evidence="8">
    <location>
        <begin position="54"/>
        <end position="72"/>
    </location>
</feature>
<dbReference type="KEGG" id="emt:CPZ25_005905"/>
<keyword evidence="4" id="KW-1003">Cell membrane</keyword>
<keyword evidence="3" id="KW-0813">Transport</keyword>
<comment type="similarity">
    <text evidence="2">Belongs to the BCCT transporter (TC 2.A.15) family.</text>
</comment>
<proteinExistence type="inferred from homology"/>
<keyword evidence="7 8" id="KW-0472">Membrane</keyword>
<dbReference type="InterPro" id="IPR000060">
    <property type="entry name" value="BCCT_transptr"/>
</dbReference>
<evidence type="ECO:0000256" key="4">
    <source>
        <dbReference type="ARBA" id="ARBA00022475"/>
    </source>
</evidence>
<evidence type="ECO:0000256" key="2">
    <source>
        <dbReference type="ARBA" id="ARBA00005658"/>
    </source>
</evidence>
<feature type="transmembrane region" description="Helical" evidence="8">
    <location>
        <begin position="224"/>
        <end position="248"/>
    </location>
</feature>
<dbReference type="GO" id="GO:0022857">
    <property type="term" value="F:transmembrane transporter activity"/>
    <property type="evidence" value="ECO:0007669"/>
    <property type="project" value="InterPro"/>
</dbReference>
<dbReference type="PANTHER" id="PTHR30047">
    <property type="entry name" value="HIGH-AFFINITY CHOLINE TRANSPORT PROTEIN-RELATED"/>
    <property type="match status" value="1"/>
</dbReference>
<dbReference type="Pfam" id="PF02028">
    <property type="entry name" value="BCCT"/>
    <property type="match status" value="1"/>
</dbReference>
<evidence type="ECO:0000256" key="6">
    <source>
        <dbReference type="ARBA" id="ARBA00022989"/>
    </source>
</evidence>
<dbReference type="PANTHER" id="PTHR30047:SF7">
    <property type="entry name" value="HIGH-AFFINITY CHOLINE TRANSPORT PROTEIN"/>
    <property type="match status" value="1"/>
</dbReference>
<feature type="transmembrane region" description="Helical" evidence="8">
    <location>
        <begin position="325"/>
        <end position="343"/>
    </location>
</feature>
<evidence type="ECO:0000256" key="3">
    <source>
        <dbReference type="ARBA" id="ARBA00022448"/>
    </source>
</evidence>
<feature type="transmembrane region" description="Helical" evidence="8">
    <location>
        <begin position="350"/>
        <end position="376"/>
    </location>
</feature>
<dbReference type="GO" id="GO:0005886">
    <property type="term" value="C:plasma membrane"/>
    <property type="evidence" value="ECO:0007669"/>
    <property type="project" value="UniProtKB-SubCell"/>
</dbReference>
<keyword evidence="10" id="KW-1185">Reference proteome</keyword>